<feature type="compositionally biased region" description="Polar residues" evidence="1">
    <location>
        <begin position="1"/>
        <end position="11"/>
    </location>
</feature>
<feature type="compositionally biased region" description="Polar residues" evidence="1">
    <location>
        <begin position="132"/>
        <end position="141"/>
    </location>
</feature>
<evidence type="ECO:0000256" key="1">
    <source>
        <dbReference type="SAM" id="MobiDB-lite"/>
    </source>
</evidence>
<gene>
    <name evidence="2" type="ORF">K505DRAFT_318455</name>
</gene>
<keyword evidence="3" id="KW-1185">Reference proteome</keyword>
<feature type="region of interest" description="Disordered" evidence="1">
    <location>
        <begin position="124"/>
        <end position="204"/>
    </location>
</feature>
<dbReference type="Proteomes" id="UP000799757">
    <property type="component" value="Unassembled WGS sequence"/>
</dbReference>
<organism evidence="2 3">
    <name type="scientific">Melanomma pulvis-pyrius CBS 109.77</name>
    <dbReference type="NCBI Taxonomy" id="1314802"/>
    <lineage>
        <taxon>Eukaryota</taxon>
        <taxon>Fungi</taxon>
        <taxon>Dikarya</taxon>
        <taxon>Ascomycota</taxon>
        <taxon>Pezizomycotina</taxon>
        <taxon>Dothideomycetes</taxon>
        <taxon>Pleosporomycetidae</taxon>
        <taxon>Pleosporales</taxon>
        <taxon>Melanommataceae</taxon>
        <taxon>Melanomma</taxon>
    </lineage>
</organism>
<proteinExistence type="predicted"/>
<feature type="compositionally biased region" description="Polar residues" evidence="1">
    <location>
        <begin position="162"/>
        <end position="172"/>
    </location>
</feature>
<accession>A0A6A6WR85</accession>
<dbReference type="EMBL" id="MU002466">
    <property type="protein sequence ID" value="KAF2786438.1"/>
    <property type="molecule type" value="Genomic_DNA"/>
</dbReference>
<evidence type="ECO:0000313" key="2">
    <source>
        <dbReference type="EMBL" id="KAF2786438.1"/>
    </source>
</evidence>
<name>A0A6A6WR85_9PLEO</name>
<dbReference type="OrthoDB" id="5345625at2759"/>
<sequence>MSATTSHRTTMSASNSPSKSPSRRVLGDLTPKAINTPTNQAYAFDPSRPHSPLKQVQTLSPQLFKGAENMPPAGAYITGRKRSIYEVDGVEDVEYAGRMYGGGTEALLGRGAPVTAAALREHTVQDIGPTAGSPTEPNTPSMHDELDELEQDGNDEPLELPDNSQDTQASKKSFSEYFDFESGAQPPPVAEAEQEPVAEPAKKKSKIELLRLSLGIGMYKVKTNQVSKRGKDIISKWEITTSNRSMDTSSSVALTSSVHSTTSQTIPSIKVSRPNFISANLDPGRPIGRLGTGPILLPTAISSRMIYDSRLPSSPPMSVAPEQLMSPVRAMSNFRTPVPQKIRDVDEDYEGEEMDLEGTAAEHLHRIREHMFEEGDLTSSAVKGHAAKGLMELMTSRR</sequence>
<reference evidence="2" key="1">
    <citation type="journal article" date="2020" name="Stud. Mycol.">
        <title>101 Dothideomycetes genomes: a test case for predicting lifestyles and emergence of pathogens.</title>
        <authorList>
            <person name="Haridas S."/>
            <person name="Albert R."/>
            <person name="Binder M."/>
            <person name="Bloem J."/>
            <person name="Labutti K."/>
            <person name="Salamov A."/>
            <person name="Andreopoulos B."/>
            <person name="Baker S."/>
            <person name="Barry K."/>
            <person name="Bills G."/>
            <person name="Bluhm B."/>
            <person name="Cannon C."/>
            <person name="Castanera R."/>
            <person name="Culley D."/>
            <person name="Daum C."/>
            <person name="Ezra D."/>
            <person name="Gonzalez J."/>
            <person name="Henrissat B."/>
            <person name="Kuo A."/>
            <person name="Liang C."/>
            <person name="Lipzen A."/>
            <person name="Lutzoni F."/>
            <person name="Magnuson J."/>
            <person name="Mondo S."/>
            <person name="Nolan M."/>
            <person name="Ohm R."/>
            <person name="Pangilinan J."/>
            <person name="Park H.-J."/>
            <person name="Ramirez L."/>
            <person name="Alfaro M."/>
            <person name="Sun H."/>
            <person name="Tritt A."/>
            <person name="Yoshinaga Y."/>
            <person name="Zwiers L.-H."/>
            <person name="Turgeon B."/>
            <person name="Goodwin S."/>
            <person name="Spatafora J."/>
            <person name="Crous P."/>
            <person name="Grigoriev I."/>
        </authorList>
    </citation>
    <scope>NUCLEOTIDE SEQUENCE</scope>
    <source>
        <strain evidence="2">CBS 109.77</strain>
    </source>
</reference>
<feature type="compositionally biased region" description="Acidic residues" evidence="1">
    <location>
        <begin position="145"/>
        <end position="159"/>
    </location>
</feature>
<protein>
    <submittedName>
        <fullName evidence="2">Uncharacterized protein</fullName>
    </submittedName>
</protein>
<dbReference type="AlphaFoldDB" id="A0A6A6WR85"/>
<evidence type="ECO:0000313" key="3">
    <source>
        <dbReference type="Proteomes" id="UP000799757"/>
    </source>
</evidence>
<feature type="region of interest" description="Disordered" evidence="1">
    <location>
        <begin position="1"/>
        <end position="72"/>
    </location>
</feature>